<dbReference type="SUPFAM" id="SSF52266">
    <property type="entry name" value="SGNH hydrolase"/>
    <property type="match status" value="1"/>
</dbReference>
<reference evidence="5" key="1">
    <citation type="journal article" date="2019" name="Int. J. Syst. Evol. Microbiol.">
        <title>The Global Catalogue of Microorganisms (GCM) 10K type strain sequencing project: providing services to taxonomists for standard genome sequencing and annotation.</title>
        <authorList>
            <consortium name="The Broad Institute Genomics Platform"/>
            <consortium name="The Broad Institute Genome Sequencing Center for Infectious Disease"/>
            <person name="Wu L."/>
            <person name="Ma J."/>
        </authorList>
    </citation>
    <scope>NUCLEOTIDE SEQUENCE [LARGE SCALE GENOMIC DNA]</scope>
    <source>
        <strain evidence="5">JCM 16929</strain>
    </source>
</reference>
<dbReference type="Gene3D" id="3.40.50.1110">
    <property type="entry name" value="SGNH hydrolase"/>
    <property type="match status" value="1"/>
</dbReference>
<accession>A0ABP7AAL8</accession>
<dbReference type="PANTHER" id="PTHR37981:SF1">
    <property type="entry name" value="SGNH HYDROLASE-TYPE ESTERASE DOMAIN-CONTAINING PROTEIN"/>
    <property type="match status" value="1"/>
</dbReference>
<dbReference type="EMBL" id="BAABAB010000022">
    <property type="protein sequence ID" value="GAA3628039.1"/>
    <property type="molecule type" value="Genomic_DNA"/>
</dbReference>
<dbReference type="CDD" id="cd01823">
    <property type="entry name" value="SEST_like"/>
    <property type="match status" value="1"/>
</dbReference>
<proteinExistence type="predicted"/>
<organism evidence="4 5">
    <name type="scientific">Microlunatus ginsengisoli</name>
    <dbReference type="NCBI Taxonomy" id="363863"/>
    <lineage>
        <taxon>Bacteria</taxon>
        <taxon>Bacillati</taxon>
        <taxon>Actinomycetota</taxon>
        <taxon>Actinomycetes</taxon>
        <taxon>Propionibacteriales</taxon>
        <taxon>Propionibacteriaceae</taxon>
        <taxon>Microlunatus</taxon>
    </lineage>
</organism>
<keyword evidence="2" id="KW-0812">Transmembrane</keyword>
<keyword evidence="5" id="KW-1185">Reference proteome</keyword>
<keyword evidence="2" id="KW-0472">Membrane</keyword>
<gene>
    <name evidence="4" type="ORF">GCM10022236_32960</name>
</gene>
<keyword evidence="2" id="KW-1133">Transmembrane helix</keyword>
<dbReference type="InterPro" id="IPR037460">
    <property type="entry name" value="SEST-like"/>
</dbReference>
<name>A0ABP7AAL8_9ACTN</name>
<sequence length="384" mass="39354">MRVPAGAGDHAAEGFAAESRKGHPVSRRHPRAASIRGGRARTGPARRALARISVVPLGLALLAFVGLSPAEAHPRPPVGGAAYVALGDSYASGEGLPPFVPGTDSADGCHRSESRSYPALLARSGRRAFTPATSVACSGAVTADLLATTPGSSEPPQIGALSASTRTVTVTIGGNDAGFRVVIGDCVYSPVPAVQAGLSGSPGCRDRDDLAVSTRIAALAGGAGAPIVPGIVPLPTLLAQIQAAAPRATIYLTGYPRLLGRQVTDAAGCRVSEVAPLYITGPDARWIRTKAGELNRAISGAAKRARAAGVDVRYVDVAAAMRGHNVCDRKAAWVNGIVLTATDPSQPPRLSAASFHPTARGQRAYAEAVLQVVPSWHAHPVPRY</sequence>
<protein>
    <submittedName>
        <fullName evidence="4">SGNH/GDSL hydrolase family protein</fullName>
    </submittedName>
</protein>
<evidence type="ECO:0000313" key="4">
    <source>
        <dbReference type="EMBL" id="GAA3628039.1"/>
    </source>
</evidence>
<dbReference type="Pfam" id="PF13472">
    <property type="entry name" value="Lipase_GDSL_2"/>
    <property type="match status" value="1"/>
</dbReference>
<dbReference type="GO" id="GO:0016787">
    <property type="term" value="F:hydrolase activity"/>
    <property type="evidence" value="ECO:0007669"/>
    <property type="project" value="UniProtKB-KW"/>
</dbReference>
<feature type="compositionally biased region" description="Basic residues" evidence="1">
    <location>
        <begin position="22"/>
        <end position="31"/>
    </location>
</feature>
<keyword evidence="4" id="KW-0378">Hydrolase</keyword>
<comment type="caution">
    <text evidence="4">The sequence shown here is derived from an EMBL/GenBank/DDBJ whole genome shotgun (WGS) entry which is preliminary data.</text>
</comment>
<feature type="region of interest" description="Disordered" evidence="1">
    <location>
        <begin position="1"/>
        <end position="42"/>
    </location>
</feature>
<feature type="domain" description="SGNH hydrolase-type esterase" evidence="3">
    <location>
        <begin position="85"/>
        <end position="364"/>
    </location>
</feature>
<evidence type="ECO:0000256" key="2">
    <source>
        <dbReference type="SAM" id="Phobius"/>
    </source>
</evidence>
<dbReference type="InterPro" id="IPR013830">
    <property type="entry name" value="SGNH_hydro"/>
</dbReference>
<evidence type="ECO:0000256" key="1">
    <source>
        <dbReference type="SAM" id="MobiDB-lite"/>
    </source>
</evidence>
<feature type="transmembrane region" description="Helical" evidence="2">
    <location>
        <begin position="48"/>
        <end position="67"/>
    </location>
</feature>
<evidence type="ECO:0000259" key="3">
    <source>
        <dbReference type="Pfam" id="PF13472"/>
    </source>
</evidence>
<dbReference type="PANTHER" id="PTHR37981">
    <property type="entry name" value="LIPASE 2"/>
    <property type="match status" value="1"/>
</dbReference>
<evidence type="ECO:0000313" key="5">
    <source>
        <dbReference type="Proteomes" id="UP001501490"/>
    </source>
</evidence>
<dbReference type="Proteomes" id="UP001501490">
    <property type="component" value="Unassembled WGS sequence"/>
</dbReference>
<dbReference type="InterPro" id="IPR036514">
    <property type="entry name" value="SGNH_hydro_sf"/>
</dbReference>